<protein>
    <submittedName>
        <fullName evidence="1">Uncharacterized protein</fullName>
    </submittedName>
</protein>
<evidence type="ECO:0000313" key="2">
    <source>
        <dbReference type="Proteomes" id="UP000254259"/>
    </source>
</evidence>
<reference evidence="1 2" key="1">
    <citation type="submission" date="2018-01" db="EMBL/GenBank/DDBJ databases">
        <authorList>
            <person name="Clerissi C."/>
        </authorList>
    </citation>
    <scope>NUCLEOTIDE SEQUENCE [LARGE SCALE GENOMIC DNA]</scope>
    <source>
        <strain evidence="1">Cupriavidus taiwanensis SWF 66322</strain>
    </source>
</reference>
<gene>
    <name evidence="1" type="ORF">CBM2636_11717</name>
</gene>
<organism evidence="1 2">
    <name type="scientific">Cupriavidus taiwanensis</name>
    <dbReference type="NCBI Taxonomy" id="164546"/>
    <lineage>
        <taxon>Bacteria</taxon>
        <taxon>Pseudomonadati</taxon>
        <taxon>Pseudomonadota</taxon>
        <taxon>Betaproteobacteria</taxon>
        <taxon>Burkholderiales</taxon>
        <taxon>Burkholderiaceae</taxon>
        <taxon>Cupriavidus</taxon>
    </lineage>
</organism>
<name>A0A976AG24_9BURK</name>
<evidence type="ECO:0000313" key="1">
    <source>
        <dbReference type="EMBL" id="SPD64694.1"/>
    </source>
</evidence>
<dbReference type="Proteomes" id="UP000254259">
    <property type="component" value="Chromosome CBM2636"/>
</dbReference>
<dbReference type="AlphaFoldDB" id="A0A976AG24"/>
<accession>A0A976AG24</accession>
<sequence>MVYPVRDTSARFETFVIFCIFWGK</sequence>
<proteinExistence type="predicted"/>
<dbReference type="EMBL" id="LT984813">
    <property type="protein sequence ID" value="SPD64694.1"/>
    <property type="molecule type" value="Genomic_DNA"/>
</dbReference>